<evidence type="ECO:0000256" key="2">
    <source>
        <dbReference type="ARBA" id="ARBA00022692"/>
    </source>
</evidence>
<evidence type="ECO:0000256" key="3">
    <source>
        <dbReference type="ARBA" id="ARBA00022989"/>
    </source>
</evidence>
<feature type="transmembrane region" description="Helical" evidence="5">
    <location>
        <begin position="71"/>
        <end position="89"/>
    </location>
</feature>
<dbReference type="GO" id="GO:0016020">
    <property type="term" value="C:membrane"/>
    <property type="evidence" value="ECO:0007669"/>
    <property type="project" value="UniProtKB-SubCell"/>
</dbReference>
<dbReference type="UniPathway" id="UPA00895"/>
<evidence type="ECO:0000256" key="5">
    <source>
        <dbReference type="SAM" id="Phobius"/>
    </source>
</evidence>
<evidence type="ECO:0000313" key="8">
    <source>
        <dbReference type="Proteomes" id="UP000240542"/>
    </source>
</evidence>
<dbReference type="OrthoDB" id="5422529at2"/>
<comment type="subcellular location">
    <subcellularLocation>
        <location evidence="1">Membrane</location>
        <topology evidence="1">Multi-pass membrane protein</topology>
    </subcellularLocation>
</comment>
<evidence type="ECO:0000256" key="4">
    <source>
        <dbReference type="ARBA" id="ARBA00023136"/>
    </source>
</evidence>
<feature type="domain" description="Methylamine utilisation protein MauE" evidence="6">
    <location>
        <begin position="26"/>
        <end position="157"/>
    </location>
</feature>
<organism evidence="7 8">
    <name type="scientific">Murinocardiopsis flavida</name>
    <dbReference type="NCBI Taxonomy" id="645275"/>
    <lineage>
        <taxon>Bacteria</taxon>
        <taxon>Bacillati</taxon>
        <taxon>Actinomycetota</taxon>
        <taxon>Actinomycetes</taxon>
        <taxon>Streptosporangiales</taxon>
        <taxon>Nocardiopsidaceae</taxon>
        <taxon>Murinocardiopsis</taxon>
    </lineage>
</organism>
<dbReference type="EMBL" id="PYGA01000034">
    <property type="protein sequence ID" value="PSK86549.1"/>
    <property type="molecule type" value="Genomic_DNA"/>
</dbReference>
<keyword evidence="2 5" id="KW-0812">Transmembrane</keyword>
<reference evidence="7 8" key="1">
    <citation type="submission" date="2018-03" db="EMBL/GenBank/DDBJ databases">
        <title>Genomic Encyclopedia of Archaeal and Bacterial Type Strains, Phase II (KMG-II): from individual species to whole genera.</title>
        <authorList>
            <person name="Goeker M."/>
        </authorList>
    </citation>
    <scope>NUCLEOTIDE SEQUENCE [LARGE SCALE GENOMIC DNA]</scope>
    <source>
        <strain evidence="7 8">DSM 45312</strain>
    </source>
</reference>
<keyword evidence="3 5" id="KW-1133">Transmembrane helix</keyword>
<name>A0A2P8CNK7_9ACTN</name>
<evidence type="ECO:0000256" key="1">
    <source>
        <dbReference type="ARBA" id="ARBA00004141"/>
    </source>
</evidence>
<protein>
    <submittedName>
        <fullName evidence="7">Methylamine utilization protein MauE</fullName>
    </submittedName>
</protein>
<evidence type="ECO:0000259" key="6">
    <source>
        <dbReference type="Pfam" id="PF07291"/>
    </source>
</evidence>
<gene>
    <name evidence="7" type="ORF">CLV63_13436</name>
</gene>
<evidence type="ECO:0000313" key="7">
    <source>
        <dbReference type="EMBL" id="PSK86549.1"/>
    </source>
</evidence>
<feature type="transmembrane region" description="Helical" evidence="5">
    <location>
        <begin position="96"/>
        <end position="116"/>
    </location>
</feature>
<dbReference type="Pfam" id="PF07291">
    <property type="entry name" value="MauE"/>
    <property type="match status" value="1"/>
</dbReference>
<dbReference type="InterPro" id="IPR009908">
    <property type="entry name" value="Methylamine_util_MauE"/>
</dbReference>
<dbReference type="GO" id="GO:0030416">
    <property type="term" value="P:methylamine metabolic process"/>
    <property type="evidence" value="ECO:0007669"/>
    <property type="project" value="InterPro"/>
</dbReference>
<sequence>MDTVDQPSQPSQDAPATASRWQAVQPWATLLSRLVLVGVMGYAGLSKISAPSLSVQSVAAYELFGDGLNQLIGYTLPFFEIALAVLLLVGLATRYVGAVVGLVMLVFIAGIASAWARGLTIDCGCFGTGGQVAAGDTEYGVDIARDAAFVLLAGIVMIWPRSPFALDRVLGLYPEPKAGA</sequence>
<keyword evidence="4 5" id="KW-0472">Membrane</keyword>
<comment type="caution">
    <text evidence="7">The sequence shown here is derived from an EMBL/GenBank/DDBJ whole genome shotgun (WGS) entry which is preliminary data.</text>
</comment>
<dbReference type="Proteomes" id="UP000240542">
    <property type="component" value="Unassembled WGS sequence"/>
</dbReference>
<dbReference type="RefSeq" id="WP_106586707.1">
    <property type="nucleotide sequence ID" value="NZ_PYGA01000034.1"/>
</dbReference>
<dbReference type="AlphaFoldDB" id="A0A2P8CNK7"/>
<keyword evidence="8" id="KW-1185">Reference proteome</keyword>
<proteinExistence type="predicted"/>
<accession>A0A2P8CNK7</accession>